<dbReference type="PROSITE" id="PS50297">
    <property type="entry name" value="ANK_REP_REGION"/>
    <property type="match status" value="2"/>
</dbReference>
<evidence type="ECO:0000256" key="1">
    <source>
        <dbReference type="ARBA" id="ARBA00022737"/>
    </source>
</evidence>
<accession>A0A813J996</accession>
<dbReference type="AlphaFoldDB" id="A0A813J996"/>
<dbReference type="SUPFAM" id="SSF48403">
    <property type="entry name" value="Ankyrin repeat"/>
    <property type="match status" value="1"/>
</dbReference>
<dbReference type="InterPro" id="IPR036770">
    <property type="entry name" value="Ankyrin_rpt-contain_sf"/>
</dbReference>
<proteinExistence type="predicted"/>
<comment type="caution">
    <text evidence="4">The sequence shown here is derived from an EMBL/GenBank/DDBJ whole genome shotgun (WGS) entry which is preliminary data.</text>
</comment>
<dbReference type="Gene3D" id="1.25.40.20">
    <property type="entry name" value="Ankyrin repeat-containing domain"/>
    <property type="match status" value="1"/>
</dbReference>
<dbReference type="Pfam" id="PF12796">
    <property type="entry name" value="Ank_2"/>
    <property type="match status" value="1"/>
</dbReference>
<evidence type="ECO:0000313" key="5">
    <source>
        <dbReference type="Proteomes" id="UP000626109"/>
    </source>
</evidence>
<evidence type="ECO:0008006" key="6">
    <source>
        <dbReference type="Google" id="ProtNLM"/>
    </source>
</evidence>
<evidence type="ECO:0000256" key="3">
    <source>
        <dbReference type="PROSITE-ProRule" id="PRU00023"/>
    </source>
</evidence>
<organism evidence="4 5">
    <name type="scientific">Polarella glacialis</name>
    <name type="common">Dinoflagellate</name>
    <dbReference type="NCBI Taxonomy" id="89957"/>
    <lineage>
        <taxon>Eukaryota</taxon>
        <taxon>Sar</taxon>
        <taxon>Alveolata</taxon>
        <taxon>Dinophyceae</taxon>
        <taxon>Suessiales</taxon>
        <taxon>Suessiaceae</taxon>
        <taxon>Polarella</taxon>
    </lineage>
</organism>
<dbReference type="EMBL" id="CAJNNW010022595">
    <property type="protein sequence ID" value="CAE8669503.1"/>
    <property type="molecule type" value="Genomic_DNA"/>
</dbReference>
<keyword evidence="1" id="KW-0677">Repeat</keyword>
<protein>
    <recommendedName>
        <fullName evidence="6">Ankyrin repeat domain-containing protein</fullName>
    </recommendedName>
</protein>
<keyword evidence="2 3" id="KW-0040">ANK repeat</keyword>
<name>A0A813J996_POLGL</name>
<dbReference type="PANTHER" id="PTHR24171">
    <property type="entry name" value="ANKYRIN REPEAT DOMAIN-CONTAINING PROTEIN 39-RELATED"/>
    <property type="match status" value="1"/>
</dbReference>
<dbReference type="PROSITE" id="PS50088">
    <property type="entry name" value="ANK_REPEAT"/>
    <property type="match status" value="3"/>
</dbReference>
<sequence length="143" mass="15322">MGGLPAELQPVLQKIDETPLTLHEAAKNGDLKAVQEFLEKKKPLDPQDHKGITPLGYAIGANRIAVAKLLLDSRANPFSVDSTGNSGLHYASGYGRKELVEYLLKVGASVQQPNSQGQTPLAVATMNKQEAVIQILTSHGAQR</sequence>
<dbReference type="SMART" id="SM00248">
    <property type="entry name" value="ANK"/>
    <property type="match status" value="4"/>
</dbReference>
<gene>
    <name evidence="4" type="ORF">PGLA2088_LOCUS17207</name>
</gene>
<dbReference type="PANTHER" id="PTHR24171:SF9">
    <property type="entry name" value="ANKYRIN REPEAT DOMAIN-CONTAINING PROTEIN 39"/>
    <property type="match status" value="1"/>
</dbReference>
<evidence type="ECO:0000313" key="4">
    <source>
        <dbReference type="EMBL" id="CAE8669503.1"/>
    </source>
</evidence>
<feature type="repeat" description="ANK" evidence="3">
    <location>
        <begin position="116"/>
        <end position="143"/>
    </location>
</feature>
<dbReference type="InterPro" id="IPR002110">
    <property type="entry name" value="Ankyrin_rpt"/>
</dbReference>
<feature type="repeat" description="ANK" evidence="3">
    <location>
        <begin position="83"/>
        <end position="115"/>
    </location>
</feature>
<feature type="repeat" description="ANK" evidence="3">
    <location>
        <begin position="50"/>
        <end position="82"/>
    </location>
</feature>
<evidence type="ECO:0000256" key="2">
    <source>
        <dbReference type="ARBA" id="ARBA00023043"/>
    </source>
</evidence>
<reference evidence="4" key="1">
    <citation type="submission" date="2021-02" db="EMBL/GenBank/DDBJ databases">
        <authorList>
            <person name="Dougan E. K."/>
            <person name="Rhodes N."/>
            <person name="Thang M."/>
            <person name="Chan C."/>
        </authorList>
    </citation>
    <scope>NUCLEOTIDE SEQUENCE</scope>
</reference>
<dbReference type="Proteomes" id="UP000626109">
    <property type="component" value="Unassembled WGS sequence"/>
</dbReference>